<reference evidence="2 3" key="1">
    <citation type="submission" date="2014-04" db="EMBL/GenBank/DDBJ databases">
        <title>Evolutionary Origins and Diversification of the Mycorrhizal Mutualists.</title>
        <authorList>
            <consortium name="DOE Joint Genome Institute"/>
            <consortium name="Mycorrhizal Genomics Consortium"/>
            <person name="Kohler A."/>
            <person name="Kuo A."/>
            <person name="Nagy L.G."/>
            <person name="Floudas D."/>
            <person name="Copeland A."/>
            <person name="Barry K.W."/>
            <person name="Cichocki N."/>
            <person name="Veneault-Fourrey C."/>
            <person name="LaButti K."/>
            <person name="Lindquist E.A."/>
            <person name="Lipzen A."/>
            <person name="Lundell T."/>
            <person name="Morin E."/>
            <person name="Murat C."/>
            <person name="Riley R."/>
            <person name="Ohm R."/>
            <person name="Sun H."/>
            <person name="Tunlid A."/>
            <person name="Henrissat B."/>
            <person name="Grigoriev I.V."/>
            <person name="Hibbett D.S."/>
            <person name="Martin F."/>
        </authorList>
    </citation>
    <scope>NUCLEOTIDE SEQUENCE [LARGE SCALE GENOMIC DNA]</scope>
    <source>
        <strain evidence="2 3">Koide BX008</strain>
    </source>
</reference>
<dbReference type="InParanoid" id="A0A0C2SFE2"/>
<keyword evidence="3" id="KW-1185">Reference proteome</keyword>
<feature type="signal peptide" evidence="1">
    <location>
        <begin position="1"/>
        <end position="22"/>
    </location>
</feature>
<dbReference type="Proteomes" id="UP000054549">
    <property type="component" value="Unassembled WGS sequence"/>
</dbReference>
<dbReference type="EMBL" id="KN818279">
    <property type="protein sequence ID" value="KIL61800.1"/>
    <property type="molecule type" value="Genomic_DNA"/>
</dbReference>
<sequence length="197" mass="21351">MVRSSKWTVFTLWAALPAVVRGGLDALEKRNGNVTTSAVCQSTYSWMNNENSQPPCFVAATLSAACATAGDWNVPAVNSTYHYSLPDSSTANYCVCSWAVYNLLGACTVCQNSTSVDNWSPYQAGCGNFTTSTAFPTKLISVYNNTLLPYWAATDPSKWSGFGFNSDEAFSIHSQGIALFLPLVEYDAICISLSRKK</sequence>
<dbReference type="HOGENOM" id="CLU_1447302_0_0_1"/>
<feature type="chain" id="PRO_5002155554" evidence="1">
    <location>
        <begin position="23"/>
        <end position="197"/>
    </location>
</feature>
<dbReference type="OrthoDB" id="2796893at2759"/>
<evidence type="ECO:0000313" key="2">
    <source>
        <dbReference type="EMBL" id="KIL61800.1"/>
    </source>
</evidence>
<evidence type="ECO:0000256" key="1">
    <source>
        <dbReference type="SAM" id="SignalP"/>
    </source>
</evidence>
<protein>
    <submittedName>
        <fullName evidence="2">Uncharacterized protein</fullName>
    </submittedName>
</protein>
<gene>
    <name evidence="2" type="ORF">M378DRAFT_816028</name>
</gene>
<name>A0A0C2SFE2_AMAMK</name>
<organism evidence="2 3">
    <name type="scientific">Amanita muscaria (strain Koide BX008)</name>
    <dbReference type="NCBI Taxonomy" id="946122"/>
    <lineage>
        <taxon>Eukaryota</taxon>
        <taxon>Fungi</taxon>
        <taxon>Dikarya</taxon>
        <taxon>Basidiomycota</taxon>
        <taxon>Agaricomycotina</taxon>
        <taxon>Agaricomycetes</taxon>
        <taxon>Agaricomycetidae</taxon>
        <taxon>Agaricales</taxon>
        <taxon>Pluteineae</taxon>
        <taxon>Amanitaceae</taxon>
        <taxon>Amanita</taxon>
    </lineage>
</organism>
<keyword evidence="1" id="KW-0732">Signal</keyword>
<accession>A0A0C2SFE2</accession>
<evidence type="ECO:0000313" key="3">
    <source>
        <dbReference type="Proteomes" id="UP000054549"/>
    </source>
</evidence>
<dbReference type="AlphaFoldDB" id="A0A0C2SFE2"/>
<proteinExistence type="predicted"/>
<dbReference type="STRING" id="946122.A0A0C2SFE2"/>